<dbReference type="SUPFAM" id="SSF52540">
    <property type="entry name" value="P-loop containing nucleoside triphosphate hydrolases"/>
    <property type="match status" value="1"/>
</dbReference>
<dbReference type="PROSITE" id="PS50893">
    <property type="entry name" value="ABC_TRANSPORTER_2"/>
    <property type="match status" value="1"/>
</dbReference>
<dbReference type="Pfam" id="PF00005">
    <property type="entry name" value="ABC_tran"/>
    <property type="match status" value="1"/>
</dbReference>
<evidence type="ECO:0000313" key="6">
    <source>
        <dbReference type="Proteomes" id="UP000813420"/>
    </source>
</evidence>
<dbReference type="PANTHER" id="PTHR42939">
    <property type="entry name" value="ABC TRANSPORTER ATP-BINDING PROTEIN ALBC-RELATED"/>
    <property type="match status" value="1"/>
</dbReference>
<keyword evidence="3 5" id="KW-0067">ATP-binding</keyword>
<comment type="caution">
    <text evidence="5">The sequence shown here is derived from an EMBL/GenBank/DDBJ whole genome shotgun (WGS) entry which is preliminary data.</text>
</comment>
<organism evidence="5 6">
    <name type="scientific">Merdimonas faecis</name>
    <dbReference type="NCBI Taxonomy" id="1653435"/>
    <lineage>
        <taxon>Bacteria</taxon>
        <taxon>Bacillati</taxon>
        <taxon>Bacillota</taxon>
        <taxon>Clostridia</taxon>
        <taxon>Lachnospirales</taxon>
        <taxon>Lachnospiraceae</taxon>
        <taxon>Merdimonas</taxon>
    </lineage>
</organism>
<evidence type="ECO:0000256" key="2">
    <source>
        <dbReference type="ARBA" id="ARBA00022741"/>
    </source>
</evidence>
<feature type="domain" description="ABC transporter" evidence="4">
    <location>
        <begin position="2"/>
        <end position="226"/>
    </location>
</feature>
<reference evidence="5" key="2">
    <citation type="submission" date="2021-09" db="EMBL/GenBank/DDBJ databases">
        <authorList>
            <person name="Gilroy R."/>
        </authorList>
    </citation>
    <scope>NUCLEOTIDE SEQUENCE</scope>
    <source>
        <strain evidence="5">USAMLcec4-12693</strain>
    </source>
</reference>
<evidence type="ECO:0000313" key="5">
    <source>
        <dbReference type="EMBL" id="HJH49173.1"/>
    </source>
</evidence>
<name>A0A9D3AIR6_9FIRM</name>
<dbReference type="InterPro" id="IPR051782">
    <property type="entry name" value="ABC_Transporter_VariousFunc"/>
</dbReference>
<accession>A0A9D3AIR6</accession>
<sequence>MLCFENVRKVYKDFELNCSMRVEPGCITGLIGPNGAGKSTAFKAALGLIRTDGGRMEILGKPADQLLPSDREQIGVVLADSGFSRYLRIKDLLPVLDHLYHGFSREEFKQNCRKLSLPMDKKIGEFSTGMKRKLQLLAAVSHDADLLILDEPTSGLDVIARDQLLGLLREYMEKDGRSILISSHISADLEGFCDDVYLIDQGRIILHEETDNLLNRYGLLKVTPEQYAGLDQAYILKSRREDFGYSCLTDQKQFYVENYPNIVIERGSIDELIMMMNGRES</sequence>
<dbReference type="AlphaFoldDB" id="A0A9D3AIR6"/>
<protein>
    <submittedName>
        <fullName evidence="5">ABC transporter ATP-binding protein</fullName>
    </submittedName>
</protein>
<keyword evidence="1" id="KW-0813">Transport</keyword>
<dbReference type="InterPro" id="IPR027417">
    <property type="entry name" value="P-loop_NTPase"/>
</dbReference>
<evidence type="ECO:0000259" key="4">
    <source>
        <dbReference type="PROSITE" id="PS50893"/>
    </source>
</evidence>
<dbReference type="Proteomes" id="UP000813420">
    <property type="component" value="Unassembled WGS sequence"/>
</dbReference>
<dbReference type="CDD" id="cd03230">
    <property type="entry name" value="ABC_DR_subfamily_A"/>
    <property type="match status" value="1"/>
</dbReference>
<keyword evidence="2" id="KW-0547">Nucleotide-binding</keyword>
<evidence type="ECO:0000256" key="3">
    <source>
        <dbReference type="ARBA" id="ARBA00022840"/>
    </source>
</evidence>
<dbReference type="EMBL" id="DYXE01000028">
    <property type="protein sequence ID" value="HJH49173.1"/>
    <property type="molecule type" value="Genomic_DNA"/>
</dbReference>
<dbReference type="OrthoDB" id="9804819at2"/>
<dbReference type="Gene3D" id="3.40.50.300">
    <property type="entry name" value="P-loop containing nucleotide triphosphate hydrolases"/>
    <property type="match status" value="1"/>
</dbReference>
<dbReference type="InterPro" id="IPR003439">
    <property type="entry name" value="ABC_transporter-like_ATP-bd"/>
</dbReference>
<dbReference type="PANTHER" id="PTHR42939:SF3">
    <property type="entry name" value="ABC TRANSPORTER ATP-BINDING COMPONENT"/>
    <property type="match status" value="1"/>
</dbReference>
<dbReference type="SMART" id="SM00382">
    <property type="entry name" value="AAA"/>
    <property type="match status" value="1"/>
</dbReference>
<proteinExistence type="predicted"/>
<reference evidence="5" key="1">
    <citation type="journal article" date="2021" name="PeerJ">
        <title>Extensive microbial diversity within the chicken gut microbiome revealed by metagenomics and culture.</title>
        <authorList>
            <person name="Gilroy R."/>
            <person name="Ravi A."/>
            <person name="Getino M."/>
            <person name="Pursley I."/>
            <person name="Horton D.L."/>
            <person name="Alikhan N.F."/>
            <person name="Baker D."/>
            <person name="Gharbi K."/>
            <person name="Hall N."/>
            <person name="Watson M."/>
            <person name="Adriaenssens E.M."/>
            <person name="Foster-Nyarko E."/>
            <person name="Jarju S."/>
            <person name="Secka A."/>
            <person name="Antonio M."/>
            <person name="Oren A."/>
            <person name="Chaudhuri R.R."/>
            <person name="La Ragione R."/>
            <person name="Hildebrand F."/>
            <person name="Pallen M.J."/>
        </authorList>
    </citation>
    <scope>NUCLEOTIDE SEQUENCE</scope>
    <source>
        <strain evidence="5">USAMLcec4-12693</strain>
    </source>
</reference>
<dbReference type="InterPro" id="IPR003593">
    <property type="entry name" value="AAA+_ATPase"/>
</dbReference>
<gene>
    <name evidence="5" type="ORF">K8V39_02795</name>
</gene>
<dbReference type="GO" id="GO:0016887">
    <property type="term" value="F:ATP hydrolysis activity"/>
    <property type="evidence" value="ECO:0007669"/>
    <property type="project" value="InterPro"/>
</dbReference>
<evidence type="ECO:0000256" key="1">
    <source>
        <dbReference type="ARBA" id="ARBA00022448"/>
    </source>
</evidence>
<dbReference type="GO" id="GO:0005524">
    <property type="term" value="F:ATP binding"/>
    <property type="evidence" value="ECO:0007669"/>
    <property type="project" value="UniProtKB-KW"/>
</dbReference>
<dbReference type="RefSeq" id="WP_070089432.1">
    <property type="nucleotide sequence ID" value="NZ_CABMJS010000018.1"/>
</dbReference>